<reference evidence="2 3" key="1">
    <citation type="submission" date="2016-05" db="EMBL/GenBank/DDBJ databases">
        <title>Comparative analysis of secretome profiles of manganese(II)-oxidizing ascomycete fungi.</title>
        <authorList>
            <consortium name="DOE Joint Genome Institute"/>
            <person name="Zeiner C.A."/>
            <person name="Purvine S.O."/>
            <person name="Zink E.M."/>
            <person name="Wu S."/>
            <person name="Pasa-Tolic L."/>
            <person name="Chaput D.L."/>
            <person name="Haridas S."/>
            <person name="Grigoriev I.V."/>
            <person name="Santelli C.M."/>
            <person name="Hansel C.M."/>
        </authorList>
    </citation>
    <scope>NUCLEOTIDE SEQUENCE [LARGE SCALE GENOMIC DNA]</scope>
    <source>
        <strain evidence="2 3">SRC1lrK2f</strain>
    </source>
</reference>
<dbReference type="AlphaFoldDB" id="A0A177D872"/>
<dbReference type="RefSeq" id="XP_018380918.1">
    <property type="nucleotide sequence ID" value="XM_018531722.1"/>
</dbReference>
<accession>A0A177D872</accession>
<protein>
    <submittedName>
        <fullName evidence="2">Uncharacterized protein</fullName>
    </submittedName>
</protein>
<proteinExistence type="predicted"/>
<keyword evidence="3" id="KW-1185">Reference proteome</keyword>
<organism evidence="2 3">
    <name type="scientific">Alternaria alternata</name>
    <name type="common">Alternaria rot fungus</name>
    <name type="synonym">Torula alternata</name>
    <dbReference type="NCBI Taxonomy" id="5599"/>
    <lineage>
        <taxon>Eukaryota</taxon>
        <taxon>Fungi</taxon>
        <taxon>Dikarya</taxon>
        <taxon>Ascomycota</taxon>
        <taxon>Pezizomycotina</taxon>
        <taxon>Dothideomycetes</taxon>
        <taxon>Pleosporomycetidae</taxon>
        <taxon>Pleosporales</taxon>
        <taxon>Pleosporineae</taxon>
        <taxon>Pleosporaceae</taxon>
        <taxon>Alternaria</taxon>
        <taxon>Alternaria sect. Alternaria</taxon>
        <taxon>Alternaria alternata complex</taxon>
    </lineage>
</organism>
<dbReference type="EMBL" id="KV441493">
    <property type="protein sequence ID" value="OAG15497.1"/>
    <property type="molecule type" value="Genomic_DNA"/>
</dbReference>
<dbReference type="KEGG" id="aalt:CC77DRAFT_446991"/>
<name>A0A177D872_ALTAL</name>
<keyword evidence="1" id="KW-1133">Transmembrane helix</keyword>
<sequence>MFAPSETDRIYPSTTVMYLAPCSLASMSVCVVKGYASLIAQKLVSRMSDTGRPFHSIAPKLTVCLLSCTPFSRLRKQGRGEAQAGAGRRIQSLSRDQVQQMQLKHPPSIRQLKSFQSRTFCGVCAQSIQSSGSI</sequence>
<evidence type="ECO:0000256" key="1">
    <source>
        <dbReference type="SAM" id="Phobius"/>
    </source>
</evidence>
<feature type="transmembrane region" description="Helical" evidence="1">
    <location>
        <begin position="16"/>
        <end position="36"/>
    </location>
</feature>
<dbReference type="VEuPathDB" id="FungiDB:CC77DRAFT_446991"/>
<dbReference type="GeneID" id="29117316"/>
<dbReference type="Proteomes" id="UP000077248">
    <property type="component" value="Unassembled WGS sequence"/>
</dbReference>
<gene>
    <name evidence="2" type="ORF">CC77DRAFT_446991</name>
</gene>
<evidence type="ECO:0000313" key="3">
    <source>
        <dbReference type="Proteomes" id="UP000077248"/>
    </source>
</evidence>
<evidence type="ECO:0000313" key="2">
    <source>
        <dbReference type="EMBL" id="OAG15497.1"/>
    </source>
</evidence>
<keyword evidence="1" id="KW-0472">Membrane</keyword>
<keyword evidence="1" id="KW-0812">Transmembrane</keyword>